<reference evidence="2 3" key="1">
    <citation type="journal article" date="2018" name="Mol. Ecol.">
        <title>The obligate alkalophilic soda-lake fungus Sodiomyces alkalinus has shifted to a protein diet.</title>
        <authorList>
            <person name="Grum-Grzhimaylo A.A."/>
            <person name="Falkoski D.L."/>
            <person name="van den Heuvel J."/>
            <person name="Valero-Jimenez C.A."/>
            <person name="Min B."/>
            <person name="Choi I.G."/>
            <person name="Lipzen A."/>
            <person name="Daum C.G."/>
            <person name="Aanen D.K."/>
            <person name="Tsang A."/>
            <person name="Henrissat B."/>
            <person name="Bilanenko E.N."/>
            <person name="de Vries R.P."/>
            <person name="van Kan J.A.L."/>
            <person name="Grigoriev I.V."/>
            <person name="Debets A.J.M."/>
        </authorList>
    </citation>
    <scope>NUCLEOTIDE SEQUENCE [LARGE SCALE GENOMIC DNA]</scope>
    <source>
        <strain evidence="2 3">F11</strain>
    </source>
</reference>
<dbReference type="CDD" id="cd03443">
    <property type="entry name" value="PaaI_thioesterase"/>
    <property type="match status" value="1"/>
</dbReference>
<sequence length="229" mass="24996">MVQPRLPSEDVSHFLSIPWCAALLAQPDVHTFVPTSRLPEDDARHSPSRDQLFSKTLRDADAVPHCIGFYKVPSPDASPNATPHSAPITAASQAADPAFLVRSCSLLFDLRPGVIGFAGSVHGGLIASLIDEAMGNLFLANHYAQGCEMEANRPLPPGTIDVDNARFLTANMTVRFQRPLPAPKVVVVTSSLDRIEGRKLFLAVTITDEHLVEFAKCEGMWMTVPRERM</sequence>
<organism evidence="2 3">
    <name type="scientific">Sodiomyces alkalinus (strain CBS 110278 / VKM F-3762 / F11)</name>
    <name type="common">Alkaliphilic filamentous fungus</name>
    <dbReference type="NCBI Taxonomy" id="1314773"/>
    <lineage>
        <taxon>Eukaryota</taxon>
        <taxon>Fungi</taxon>
        <taxon>Dikarya</taxon>
        <taxon>Ascomycota</taxon>
        <taxon>Pezizomycotina</taxon>
        <taxon>Sordariomycetes</taxon>
        <taxon>Hypocreomycetidae</taxon>
        <taxon>Glomerellales</taxon>
        <taxon>Plectosphaerellaceae</taxon>
        <taxon>Sodiomyces</taxon>
    </lineage>
</organism>
<dbReference type="RefSeq" id="XP_028465465.1">
    <property type="nucleotide sequence ID" value="XM_028612295.1"/>
</dbReference>
<dbReference type="InterPro" id="IPR052061">
    <property type="entry name" value="PTE-AB_protein"/>
</dbReference>
<dbReference type="InterPro" id="IPR006683">
    <property type="entry name" value="Thioestr_dom"/>
</dbReference>
<dbReference type="Proteomes" id="UP000272025">
    <property type="component" value="Unassembled WGS sequence"/>
</dbReference>
<feature type="domain" description="Thioesterase" evidence="1">
    <location>
        <begin position="119"/>
        <end position="211"/>
    </location>
</feature>
<accession>A0A3N2PT05</accession>
<dbReference type="SUPFAM" id="SSF54637">
    <property type="entry name" value="Thioesterase/thiol ester dehydrase-isomerase"/>
    <property type="match status" value="1"/>
</dbReference>
<dbReference type="PANTHER" id="PTHR47260:SF6">
    <property type="entry name" value="THIOESTERASE DOMAIN-CONTAINING PROTEIN"/>
    <property type="match status" value="1"/>
</dbReference>
<dbReference type="Pfam" id="PF03061">
    <property type="entry name" value="4HBT"/>
    <property type="match status" value="1"/>
</dbReference>
<dbReference type="OrthoDB" id="506431at2759"/>
<dbReference type="PANTHER" id="PTHR47260">
    <property type="entry name" value="UPF0644 PROTEIN PB2B4.06"/>
    <property type="match status" value="1"/>
</dbReference>
<dbReference type="Gene3D" id="3.10.129.10">
    <property type="entry name" value="Hotdog Thioesterase"/>
    <property type="match status" value="1"/>
</dbReference>
<dbReference type="EMBL" id="ML119057">
    <property type="protein sequence ID" value="ROT37659.1"/>
    <property type="molecule type" value="Genomic_DNA"/>
</dbReference>
<name>A0A3N2PT05_SODAK</name>
<evidence type="ECO:0000313" key="2">
    <source>
        <dbReference type="EMBL" id="ROT37659.1"/>
    </source>
</evidence>
<dbReference type="InterPro" id="IPR029069">
    <property type="entry name" value="HotDog_dom_sf"/>
</dbReference>
<evidence type="ECO:0000259" key="1">
    <source>
        <dbReference type="Pfam" id="PF03061"/>
    </source>
</evidence>
<keyword evidence="3" id="KW-1185">Reference proteome</keyword>
<gene>
    <name evidence="2" type="ORF">SODALDRAFT_334778</name>
</gene>
<dbReference type="GeneID" id="39580773"/>
<proteinExistence type="predicted"/>
<evidence type="ECO:0000313" key="3">
    <source>
        <dbReference type="Proteomes" id="UP000272025"/>
    </source>
</evidence>
<protein>
    <recommendedName>
        <fullName evidence="1">Thioesterase domain-containing protein</fullName>
    </recommendedName>
</protein>
<dbReference type="AlphaFoldDB" id="A0A3N2PT05"/>